<gene>
    <name evidence="1" type="ORF">POCTA_138.1.T2000011</name>
</gene>
<sequence length="121" mass="14499">MIDQNIVLNSHDRDVFLTVFSKKINWIVLGVKIIKQQLDSKIDFQVHLIGKALKNQYRIKHSFYVCILIKTKMNQCLEVTQSQRQVESQLNKIEIYYFLQMLQDYAGQIKFKFQRNLKKVF</sequence>
<protein>
    <submittedName>
        <fullName evidence="1">Uncharacterized protein</fullName>
    </submittedName>
</protein>
<reference evidence="1" key="1">
    <citation type="submission" date="2021-01" db="EMBL/GenBank/DDBJ databases">
        <authorList>
            <consortium name="Genoscope - CEA"/>
            <person name="William W."/>
        </authorList>
    </citation>
    <scope>NUCLEOTIDE SEQUENCE</scope>
</reference>
<organism evidence="1 2">
    <name type="scientific">Paramecium octaurelia</name>
    <dbReference type="NCBI Taxonomy" id="43137"/>
    <lineage>
        <taxon>Eukaryota</taxon>
        <taxon>Sar</taxon>
        <taxon>Alveolata</taxon>
        <taxon>Ciliophora</taxon>
        <taxon>Intramacronucleata</taxon>
        <taxon>Oligohymenophorea</taxon>
        <taxon>Peniculida</taxon>
        <taxon>Parameciidae</taxon>
        <taxon>Paramecium</taxon>
    </lineage>
</organism>
<name>A0A8S1YKZ8_PAROT</name>
<dbReference type="EMBL" id="CAJJDP010000204">
    <property type="protein sequence ID" value="CAD8215035.1"/>
    <property type="molecule type" value="Genomic_DNA"/>
</dbReference>
<proteinExistence type="predicted"/>
<comment type="caution">
    <text evidence="1">The sequence shown here is derived from an EMBL/GenBank/DDBJ whole genome shotgun (WGS) entry which is preliminary data.</text>
</comment>
<evidence type="ECO:0000313" key="2">
    <source>
        <dbReference type="Proteomes" id="UP000683925"/>
    </source>
</evidence>
<evidence type="ECO:0000313" key="1">
    <source>
        <dbReference type="EMBL" id="CAD8215035.1"/>
    </source>
</evidence>
<dbReference type="AlphaFoldDB" id="A0A8S1YKZ8"/>
<keyword evidence="2" id="KW-1185">Reference proteome</keyword>
<accession>A0A8S1YKZ8</accession>
<dbReference type="Proteomes" id="UP000683925">
    <property type="component" value="Unassembled WGS sequence"/>
</dbReference>